<reference evidence="1 2" key="1">
    <citation type="journal article" date="2004" name="Science">
        <title>Illuminating the evolutionary history of chlamydiae.</title>
        <authorList>
            <person name="Horn M."/>
            <person name="Collingro A."/>
            <person name="Schmitz-Esser S."/>
            <person name="Beier C.L."/>
            <person name="Purkhold U."/>
            <person name="Fartmann B."/>
            <person name="Brandt P."/>
            <person name="Nyakatura G.J."/>
            <person name="Droege M."/>
            <person name="Frishman D."/>
            <person name="Rattei T."/>
            <person name="Mewes H."/>
            <person name="Wagner M."/>
        </authorList>
    </citation>
    <scope>NUCLEOTIDE SEQUENCE [LARGE SCALE GENOMIC DNA]</scope>
    <source>
        <strain evidence="1 2">UWE25</strain>
    </source>
</reference>
<gene>
    <name evidence="1" type="ORF">PC_RS03790</name>
</gene>
<accession>A0A2P9H9N1</accession>
<dbReference type="KEGG" id="pcu:PC_RS03790"/>
<organism evidence="1 2">
    <name type="scientific">Protochlamydia amoebophila (strain UWE25)</name>
    <dbReference type="NCBI Taxonomy" id="264201"/>
    <lineage>
        <taxon>Bacteria</taxon>
        <taxon>Pseudomonadati</taxon>
        <taxon>Chlamydiota</taxon>
        <taxon>Chlamydiia</taxon>
        <taxon>Parachlamydiales</taxon>
        <taxon>Parachlamydiaceae</taxon>
        <taxon>Candidatus Protochlamydia</taxon>
    </lineage>
</organism>
<sequence length="87" mass="10162">MPINCAPLFIQINSAKFCDFLFNFFYLKQLELARLNQQAVCVNKAMTAVLLNHNNSISSENSKVHCLHFKLDKFNLLPTFFFIKKEF</sequence>
<name>A0A2P9H9N1_PARUW</name>
<protein>
    <submittedName>
        <fullName evidence="1">Uncharacterized protein</fullName>
    </submittedName>
</protein>
<evidence type="ECO:0000313" key="2">
    <source>
        <dbReference type="Proteomes" id="UP000000529"/>
    </source>
</evidence>
<evidence type="ECO:0000313" key="1">
    <source>
        <dbReference type="EMBL" id="SPJ31706.1"/>
    </source>
</evidence>
<keyword evidence="2" id="KW-1185">Reference proteome</keyword>
<proteinExistence type="predicted"/>
<dbReference type="EMBL" id="BX908798">
    <property type="protein sequence ID" value="SPJ31706.1"/>
    <property type="molecule type" value="Genomic_DNA"/>
</dbReference>
<dbReference type="AlphaFoldDB" id="A0A2P9H9N1"/>
<dbReference type="Proteomes" id="UP000000529">
    <property type="component" value="Chromosome"/>
</dbReference>